<dbReference type="InterPro" id="IPR051654">
    <property type="entry name" value="Meroterpenoid_MTases"/>
</dbReference>
<dbReference type="PANTHER" id="PTHR35897">
    <property type="entry name" value="METHYLTRANSFERASE AUSD"/>
    <property type="match status" value="1"/>
</dbReference>
<keyword evidence="4" id="KW-1185">Reference proteome</keyword>
<comment type="caution">
    <text evidence="3">The sequence shown here is derived from an EMBL/GenBank/DDBJ whole genome shotgun (WGS) entry which is preliminary data.</text>
</comment>
<dbReference type="GO" id="GO:0016740">
    <property type="term" value="F:transferase activity"/>
    <property type="evidence" value="ECO:0007669"/>
    <property type="project" value="UniProtKB-KW"/>
</dbReference>
<evidence type="ECO:0008006" key="5">
    <source>
        <dbReference type="Google" id="ProtNLM"/>
    </source>
</evidence>
<keyword evidence="1" id="KW-0808">Transferase</keyword>
<accession>A0AAD6DBI3</accession>
<name>A0AAD6DBI3_9EURO</name>
<evidence type="ECO:0000256" key="2">
    <source>
        <dbReference type="ARBA" id="ARBA00022691"/>
    </source>
</evidence>
<proteinExistence type="predicted"/>
<dbReference type="PANTHER" id="PTHR35897:SF1">
    <property type="entry name" value="METHYLTRANSFERASE AUSD"/>
    <property type="match status" value="1"/>
</dbReference>
<dbReference type="Proteomes" id="UP001216150">
    <property type="component" value="Unassembled WGS sequence"/>
</dbReference>
<sequence>MTDHTPTEAYSFDYYEELPADKERVWSLLKTYNHIPANEVERHLRDIREKGWKVFPYGCISHWIFLDCVITSSPEYSNILECLKPGGVLLDAGCAFGYQGFLDLGYDLFKDHDTFEDIIHAAALFHLFDWEDQVILGTRLVKFFKKDASKAMVVGRQIGTLYPRNRAIYKNEDVPGWYRHNLETWQDLWDEIHDKTGTKWKVNGTIREMQQSTQGSSGRAGLKFVINKV</sequence>
<keyword evidence="2" id="KW-0949">S-adenosyl-L-methionine</keyword>
<dbReference type="EMBL" id="JAQJAC010000009">
    <property type="protein sequence ID" value="KAJ5572711.1"/>
    <property type="molecule type" value="Genomic_DNA"/>
</dbReference>
<evidence type="ECO:0000313" key="4">
    <source>
        <dbReference type="Proteomes" id="UP001216150"/>
    </source>
</evidence>
<evidence type="ECO:0000313" key="3">
    <source>
        <dbReference type="EMBL" id="KAJ5572711.1"/>
    </source>
</evidence>
<evidence type="ECO:0000256" key="1">
    <source>
        <dbReference type="ARBA" id="ARBA00022679"/>
    </source>
</evidence>
<reference evidence="3 4" key="1">
    <citation type="journal article" date="2023" name="IMA Fungus">
        <title>Comparative genomic study of the Penicillium genus elucidates a diverse pangenome and 15 lateral gene transfer events.</title>
        <authorList>
            <person name="Petersen C."/>
            <person name="Sorensen T."/>
            <person name="Nielsen M.R."/>
            <person name="Sondergaard T.E."/>
            <person name="Sorensen J.L."/>
            <person name="Fitzpatrick D.A."/>
            <person name="Frisvad J.C."/>
            <person name="Nielsen K.L."/>
        </authorList>
    </citation>
    <scope>NUCLEOTIDE SEQUENCE [LARGE SCALE GENOMIC DNA]</scope>
    <source>
        <strain evidence="3 4">IBT 29057</strain>
    </source>
</reference>
<protein>
    <recommendedName>
        <fullName evidence="5">Methyltransferase domain-containing protein</fullName>
    </recommendedName>
</protein>
<organism evidence="3 4">
    <name type="scientific">Penicillium hetheringtonii</name>
    <dbReference type="NCBI Taxonomy" id="911720"/>
    <lineage>
        <taxon>Eukaryota</taxon>
        <taxon>Fungi</taxon>
        <taxon>Dikarya</taxon>
        <taxon>Ascomycota</taxon>
        <taxon>Pezizomycotina</taxon>
        <taxon>Eurotiomycetes</taxon>
        <taxon>Eurotiomycetidae</taxon>
        <taxon>Eurotiales</taxon>
        <taxon>Aspergillaceae</taxon>
        <taxon>Penicillium</taxon>
    </lineage>
</organism>
<gene>
    <name evidence="3" type="ORF">N7450_009695</name>
</gene>
<dbReference type="AlphaFoldDB" id="A0AAD6DBI3"/>